<dbReference type="EMBL" id="CAXAMM010039218">
    <property type="protein sequence ID" value="CAK9084796.1"/>
    <property type="molecule type" value="Genomic_DNA"/>
</dbReference>
<protein>
    <submittedName>
        <fullName evidence="2">Uncharacterized protein</fullName>
    </submittedName>
</protein>
<reference evidence="2 3" key="1">
    <citation type="submission" date="2024-02" db="EMBL/GenBank/DDBJ databases">
        <authorList>
            <person name="Chen Y."/>
            <person name="Shah S."/>
            <person name="Dougan E. K."/>
            <person name="Thang M."/>
            <person name="Chan C."/>
        </authorList>
    </citation>
    <scope>NUCLEOTIDE SEQUENCE [LARGE SCALE GENOMIC DNA]</scope>
</reference>
<comment type="caution">
    <text evidence="2">The sequence shown here is derived from an EMBL/GenBank/DDBJ whole genome shotgun (WGS) entry which is preliminary data.</text>
</comment>
<evidence type="ECO:0000313" key="3">
    <source>
        <dbReference type="Proteomes" id="UP001642464"/>
    </source>
</evidence>
<evidence type="ECO:0000313" key="2">
    <source>
        <dbReference type="EMBL" id="CAK9084796.1"/>
    </source>
</evidence>
<sequence>MTIEVRPDQVDLVELNTGGKSLRMRIDKLAIEFGIIKGKNGEFMAYNVTLPGGTPITQEAIEHRQEEGAGQRYSGVIQWWHRWQGWGHILPDPGCTFPAAVQQKLDETASQAAAKAKSEEKGKEKLLYFRKDDCEWNLRTEIGKKVTFAVYLDDKGAGAKDVAPVEGCQLSGPHDAYGDAPKRKECGPVGRLGEHPSGTSGIGLPLGPSGSSGERSPGVAVELFETGDTDEQKYTCTGVEEEGVRWDVIRSELRHALREVHHGALARDLHAAKDSKGRDPAVSYGDVQLQRHLERFQKLVLVLPERSRCPLGRHCLRVLVSVLYSGLPWNAWFVRYEALAAGWPVFEVMGLVADLYGGEIASLPENCDVESLAQLEPLIGQPEQLTTGLDVGFLAQTQTAVRLVAGRHTGGPKAIFTPPLPQLLLRVEQANQKYHRAWMRQGECLIHFQLQETDAGHRAPECFEHYRSVGQALQSLRPMASWTTLLVSSGTWTWTEDLAHDLRRLLHERHQAAREVDWAGLATINSSRIFNWRRVTHKYWKLAYEEYATGHETSPFLPLAQFWAVGDTTSGTRVYGTKSFVGLMRRLAEREREYVPSLPGFASGAEDWLVMLDLLGKEMGLRAYTYLSHGVLNLYRSGETELFPWDADIDANFIASHPVVIGDSVRRSEAIVATSPGYSYILRGDRVVFRTLEDTARMDIWISGPQEVRAYDIRARLCGLRVNFFRDQLMGAVWYYRPGEKIYGHTRGQLLHCQWRQHNACLPDCVRNGLGVGQDGCEFSDRFVHLFT</sequence>
<name>A0ABP0Q979_9DINO</name>
<proteinExistence type="predicted"/>
<dbReference type="Proteomes" id="UP001642464">
    <property type="component" value="Unassembled WGS sequence"/>
</dbReference>
<keyword evidence="3" id="KW-1185">Reference proteome</keyword>
<feature type="region of interest" description="Disordered" evidence="1">
    <location>
        <begin position="189"/>
        <end position="217"/>
    </location>
</feature>
<organism evidence="2 3">
    <name type="scientific">Durusdinium trenchii</name>
    <dbReference type="NCBI Taxonomy" id="1381693"/>
    <lineage>
        <taxon>Eukaryota</taxon>
        <taxon>Sar</taxon>
        <taxon>Alveolata</taxon>
        <taxon>Dinophyceae</taxon>
        <taxon>Suessiales</taxon>
        <taxon>Symbiodiniaceae</taxon>
        <taxon>Durusdinium</taxon>
    </lineage>
</organism>
<gene>
    <name evidence="2" type="ORF">SCF082_LOCUS40210</name>
</gene>
<evidence type="ECO:0000256" key="1">
    <source>
        <dbReference type="SAM" id="MobiDB-lite"/>
    </source>
</evidence>
<feature type="compositionally biased region" description="Low complexity" evidence="1">
    <location>
        <begin position="196"/>
        <end position="217"/>
    </location>
</feature>
<accession>A0ABP0Q979</accession>